<keyword evidence="2" id="KW-0808">Transferase</keyword>
<proteinExistence type="predicted"/>
<evidence type="ECO:0000313" key="2">
    <source>
        <dbReference type="EMBL" id="TWU12083.1"/>
    </source>
</evidence>
<feature type="domain" description="DUF1937" evidence="1">
    <location>
        <begin position="2"/>
        <end position="102"/>
    </location>
</feature>
<comment type="caution">
    <text evidence="2">The sequence shown here is derived from an EMBL/GenBank/DDBJ whole genome shotgun (WGS) entry which is preliminary data.</text>
</comment>
<protein>
    <submittedName>
        <fullName evidence="2">Nucleoside 2-deoxyribosyltransferase</fullName>
    </submittedName>
</protein>
<organism evidence="2 3">
    <name type="scientific">Symmachiella macrocystis</name>
    <dbReference type="NCBI Taxonomy" id="2527985"/>
    <lineage>
        <taxon>Bacteria</taxon>
        <taxon>Pseudomonadati</taxon>
        <taxon>Planctomycetota</taxon>
        <taxon>Planctomycetia</taxon>
        <taxon>Planctomycetales</taxon>
        <taxon>Planctomycetaceae</taxon>
        <taxon>Symmachiella</taxon>
    </lineage>
</organism>
<keyword evidence="3" id="KW-1185">Reference proteome</keyword>
<name>A0A5C6BIU4_9PLAN</name>
<reference evidence="2 3" key="1">
    <citation type="submission" date="2019-02" db="EMBL/GenBank/DDBJ databases">
        <title>Deep-cultivation of Planctomycetes and their phenomic and genomic characterization uncovers novel biology.</title>
        <authorList>
            <person name="Wiegand S."/>
            <person name="Jogler M."/>
            <person name="Boedeker C."/>
            <person name="Pinto D."/>
            <person name="Vollmers J."/>
            <person name="Rivas-Marin E."/>
            <person name="Kohn T."/>
            <person name="Peeters S.H."/>
            <person name="Heuer A."/>
            <person name="Rast P."/>
            <person name="Oberbeckmann S."/>
            <person name="Bunk B."/>
            <person name="Jeske O."/>
            <person name="Meyerdierks A."/>
            <person name="Storesund J.E."/>
            <person name="Kallscheuer N."/>
            <person name="Luecker S."/>
            <person name="Lage O.M."/>
            <person name="Pohl T."/>
            <person name="Merkel B.J."/>
            <person name="Hornburger P."/>
            <person name="Mueller R.-W."/>
            <person name="Bruemmer F."/>
            <person name="Labrenz M."/>
            <person name="Spormann A.M."/>
            <person name="Op Den Camp H."/>
            <person name="Overmann J."/>
            <person name="Amann R."/>
            <person name="Jetten M.S.M."/>
            <person name="Mascher T."/>
            <person name="Medema M.H."/>
            <person name="Devos D.P."/>
            <person name="Kaster A.-K."/>
            <person name="Ovreas L."/>
            <person name="Rohde M."/>
            <person name="Galperin M.Y."/>
            <person name="Jogler C."/>
        </authorList>
    </citation>
    <scope>NUCLEOTIDE SEQUENCE [LARGE SCALE GENOMIC DNA]</scope>
    <source>
        <strain evidence="2 3">CA54</strain>
    </source>
</reference>
<dbReference type="SUPFAM" id="SSF52309">
    <property type="entry name" value="N-(deoxy)ribosyltransferase-like"/>
    <property type="match status" value="1"/>
</dbReference>
<dbReference type="OrthoDB" id="6877969at2"/>
<evidence type="ECO:0000313" key="3">
    <source>
        <dbReference type="Proteomes" id="UP000320735"/>
    </source>
</evidence>
<evidence type="ECO:0000259" key="1">
    <source>
        <dbReference type="Pfam" id="PF09152"/>
    </source>
</evidence>
<gene>
    <name evidence="2" type="ORF">CA54_09010</name>
</gene>
<sequence>MIYLASPYSHPDAIVRERRFRAACRMAARLIRAGEVVFSPVAHGHAISLYGVPTDWSFWEAHNRRFLEQCDEVVVLMLDGWQESRGVQAELVLANDLGKSVRYVNVGRHVVEGRISRRDWMGQIHQHGDGERAG</sequence>
<dbReference type="RefSeq" id="WP_146369598.1">
    <property type="nucleotide sequence ID" value="NZ_SJPP01000001.1"/>
</dbReference>
<dbReference type="InterPro" id="IPR015235">
    <property type="entry name" value="DUF1937"/>
</dbReference>
<dbReference type="EMBL" id="SJPP01000001">
    <property type="protein sequence ID" value="TWU12083.1"/>
    <property type="molecule type" value="Genomic_DNA"/>
</dbReference>
<accession>A0A5C6BIU4</accession>
<dbReference type="Proteomes" id="UP000320735">
    <property type="component" value="Unassembled WGS sequence"/>
</dbReference>
<dbReference type="AlphaFoldDB" id="A0A5C6BIU4"/>
<dbReference type="GO" id="GO:0016740">
    <property type="term" value="F:transferase activity"/>
    <property type="evidence" value="ECO:0007669"/>
    <property type="project" value="UniProtKB-KW"/>
</dbReference>
<dbReference type="Gene3D" id="3.40.50.10400">
    <property type="entry name" value="Hypothetical protein PA1492"/>
    <property type="match status" value="1"/>
</dbReference>
<dbReference type="Pfam" id="PF09152">
    <property type="entry name" value="DUF1937"/>
    <property type="match status" value="1"/>
</dbReference>